<feature type="compositionally biased region" description="Low complexity" evidence="1">
    <location>
        <begin position="160"/>
        <end position="169"/>
    </location>
</feature>
<dbReference type="Proteomes" id="UP000078560">
    <property type="component" value="Unassembled WGS sequence"/>
</dbReference>
<proteinExistence type="predicted"/>
<name>A0A1A8WJH2_PLAOA</name>
<reference evidence="3" key="1">
    <citation type="submission" date="2016-05" db="EMBL/GenBank/DDBJ databases">
        <authorList>
            <person name="Naeem Raeece"/>
        </authorList>
    </citation>
    <scope>NUCLEOTIDE SEQUENCE [LARGE SCALE GENOMIC DNA]</scope>
</reference>
<sequence length="329" mass="38092">MDANVCGNCSTSTILNNNTGSSTCKKNKEISKNGEHTGYANNMEPKSAHLKNDNNEMCKDEEAQNDNYTNLFNKKNNILTSELDMIKKHDQNNCLFRDNSKTNFLDKNESNNYDNDYVLNSTTDESTNETDDQENSNQNDDKETFTNANFTRQRNKSKHNSTNNSLSNLFSLDSISSSNVSDIIPDSKDEFEKILQVKEQHLSEILLENIKENRKENIFNQNDDKKVGQFIKKRIGHIHKNVISKYKRKIKMSNIQDQKQNETKEAKSCLENKQYEHVYIPPNNVNLTLNNEVENIPLKKVIRTKKKEKIPTQRINCRKSSRNKNKLTQ</sequence>
<dbReference type="EMBL" id="FLQU01001202">
    <property type="protein sequence ID" value="SBS91983.1"/>
    <property type="molecule type" value="Genomic_DNA"/>
</dbReference>
<dbReference type="AlphaFoldDB" id="A0A1A8WJH2"/>
<protein>
    <submittedName>
        <fullName evidence="2">Uncharacterized protein</fullName>
    </submittedName>
</protein>
<evidence type="ECO:0000313" key="2">
    <source>
        <dbReference type="EMBL" id="SBS91983.1"/>
    </source>
</evidence>
<organism evidence="2 3">
    <name type="scientific">Plasmodium ovale curtisi</name>
    <dbReference type="NCBI Taxonomy" id="864141"/>
    <lineage>
        <taxon>Eukaryota</taxon>
        <taxon>Sar</taxon>
        <taxon>Alveolata</taxon>
        <taxon>Apicomplexa</taxon>
        <taxon>Aconoidasida</taxon>
        <taxon>Haemosporida</taxon>
        <taxon>Plasmodiidae</taxon>
        <taxon>Plasmodium</taxon>
        <taxon>Plasmodium (Plasmodium)</taxon>
    </lineage>
</organism>
<evidence type="ECO:0000313" key="3">
    <source>
        <dbReference type="Proteomes" id="UP000078560"/>
    </source>
</evidence>
<accession>A0A1A8WJH2</accession>
<feature type="region of interest" description="Disordered" evidence="1">
    <location>
        <begin position="105"/>
        <end position="169"/>
    </location>
</feature>
<gene>
    <name evidence="2" type="ORF">POVCU2_0071170</name>
</gene>
<evidence type="ECO:0000256" key="1">
    <source>
        <dbReference type="SAM" id="MobiDB-lite"/>
    </source>
</evidence>